<proteinExistence type="predicted"/>
<dbReference type="RefSeq" id="WP_188461856.1">
    <property type="nucleotide sequence ID" value="NZ_BAABHU010000004.1"/>
</dbReference>
<dbReference type="PROSITE" id="PS51257">
    <property type="entry name" value="PROKAR_LIPOPROTEIN"/>
    <property type="match status" value="1"/>
</dbReference>
<reference evidence="2" key="1">
    <citation type="journal article" date="2019" name="Int. J. Syst. Evol. Microbiol.">
        <title>The Global Catalogue of Microorganisms (GCM) 10K type strain sequencing project: providing services to taxonomists for standard genome sequencing and annotation.</title>
        <authorList>
            <consortium name="The Broad Institute Genomics Platform"/>
            <consortium name="The Broad Institute Genome Sequencing Center for Infectious Disease"/>
            <person name="Wu L."/>
            <person name="Ma J."/>
        </authorList>
    </citation>
    <scope>NUCLEOTIDE SEQUENCE [LARGE SCALE GENOMIC DNA]</scope>
    <source>
        <strain evidence="2">CGMCC 1.10832</strain>
    </source>
</reference>
<comment type="caution">
    <text evidence="1">The sequence shown here is derived from an EMBL/GenBank/DDBJ whole genome shotgun (WGS) entry which is preliminary data.</text>
</comment>
<accession>A0ABQ1LVE9</accession>
<gene>
    <name evidence="1" type="ORF">GCM10011506_14800</name>
</gene>
<dbReference type="EMBL" id="BMEC01000004">
    <property type="protein sequence ID" value="GGC30424.1"/>
    <property type="molecule type" value="Genomic_DNA"/>
</dbReference>
<name>A0ABQ1LVE9_9BACT</name>
<evidence type="ECO:0000313" key="1">
    <source>
        <dbReference type="EMBL" id="GGC30424.1"/>
    </source>
</evidence>
<protein>
    <recommendedName>
        <fullName evidence="3">Lipocalin-like domain-containing protein</fullName>
    </recommendedName>
</protein>
<evidence type="ECO:0008006" key="3">
    <source>
        <dbReference type="Google" id="ProtNLM"/>
    </source>
</evidence>
<keyword evidence="2" id="KW-1185">Reference proteome</keyword>
<evidence type="ECO:0000313" key="2">
    <source>
        <dbReference type="Proteomes" id="UP000636010"/>
    </source>
</evidence>
<dbReference type="Proteomes" id="UP000636010">
    <property type="component" value="Unassembled WGS sequence"/>
</dbReference>
<sequence>MDYKSIYMRYIIVLTVLFSSCVEKEISNKDKLSGIWVYSKQVNGSNSDISDTLSVTEYEFISDTSGLLFNYELFIKTRTSNRSQLYGIDNSYQDSFLVDKDFDNLTIVPGHLLNPFYYTIEQLNDTLIIRNEKDNRSETFYKIEY</sequence>
<organism evidence="1 2">
    <name type="scientific">Marivirga lumbricoides</name>
    <dbReference type="NCBI Taxonomy" id="1046115"/>
    <lineage>
        <taxon>Bacteria</taxon>
        <taxon>Pseudomonadati</taxon>
        <taxon>Bacteroidota</taxon>
        <taxon>Cytophagia</taxon>
        <taxon>Cytophagales</taxon>
        <taxon>Marivirgaceae</taxon>
        <taxon>Marivirga</taxon>
    </lineage>
</organism>